<dbReference type="GO" id="GO:0006952">
    <property type="term" value="P:defense response"/>
    <property type="evidence" value="ECO:0007669"/>
    <property type="project" value="UniProtKB-KW"/>
</dbReference>
<evidence type="ECO:0000313" key="18">
    <source>
        <dbReference type="EMBL" id="KAG5614788.1"/>
    </source>
</evidence>
<dbReference type="InterPro" id="IPR057135">
    <property type="entry name" value="At4g27190-like_LRR"/>
</dbReference>
<keyword evidence="15" id="KW-0175">Coiled coil</keyword>
<organism evidence="18 19">
    <name type="scientific">Solanum commersonii</name>
    <name type="common">Commerson's wild potato</name>
    <name type="synonym">Commerson's nightshade</name>
    <dbReference type="NCBI Taxonomy" id="4109"/>
    <lineage>
        <taxon>Eukaryota</taxon>
        <taxon>Viridiplantae</taxon>
        <taxon>Streptophyta</taxon>
        <taxon>Embryophyta</taxon>
        <taxon>Tracheophyta</taxon>
        <taxon>Spermatophyta</taxon>
        <taxon>Magnoliopsida</taxon>
        <taxon>eudicotyledons</taxon>
        <taxon>Gunneridae</taxon>
        <taxon>Pentapetalae</taxon>
        <taxon>asterids</taxon>
        <taxon>lamiids</taxon>
        <taxon>Solanales</taxon>
        <taxon>Solanaceae</taxon>
        <taxon>Solanoideae</taxon>
        <taxon>Solaneae</taxon>
        <taxon>Solanum</taxon>
    </lineage>
</organism>
<evidence type="ECO:0000256" key="13">
    <source>
        <dbReference type="ARBA" id="ARBA00023316"/>
    </source>
</evidence>
<protein>
    <recommendedName>
        <fullName evidence="4">glucan endo-1,3-beta-D-glucosidase</fullName>
        <ecNumber evidence="4">3.2.1.39</ecNumber>
    </recommendedName>
</protein>
<dbReference type="Gene3D" id="3.40.50.300">
    <property type="entry name" value="P-loop containing nucleotide triphosphate hydrolases"/>
    <property type="match status" value="1"/>
</dbReference>
<dbReference type="InterPro" id="IPR027417">
    <property type="entry name" value="P-loop_NTPase"/>
</dbReference>
<dbReference type="InterPro" id="IPR001611">
    <property type="entry name" value="Leu-rich_rpt"/>
</dbReference>
<evidence type="ECO:0000256" key="6">
    <source>
        <dbReference type="ARBA" id="ARBA00022737"/>
    </source>
</evidence>
<evidence type="ECO:0000256" key="3">
    <source>
        <dbReference type="ARBA" id="ARBA00010730"/>
    </source>
</evidence>
<evidence type="ECO:0000256" key="14">
    <source>
        <dbReference type="ARBA" id="ARBA00023326"/>
    </source>
</evidence>
<dbReference type="Gene3D" id="1.10.8.430">
    <property type="entry name" value="Helical domain of apoptotic protease-activating factors"/>
    <property type="match status" value="1"/>
</dbReference>
<reference evidence="18 19" key="1">
    <citation type="submission" date="2020-09" db="EMBL/GenBank/DDBJ databases">
        <title>De no assembly of potato wild relative species, Solanum commersonii.</title>
        <authorList>
            <person name="Cho K."/>
        </authorList>
    </citation>
    <scope>NUCLEOTIDE SEQUENCE [LARGE SCALE GENOMIC DNA]</scope>
    <source>
        <strain evidence="18">LZ3.2</strain>
        <tissue evidence="18">Leaf</tissue>
    </source>
</reference>
<dbReference type="GO" id="GO:0042973">
    <property type="term" value="F:glucan endo-1,3-beta-D-glucosidase activity"/>
    <property type="evidence" value="ECO:0007669"/>
    <property type="project" value="UniProtKB-EC"/>
</dbReference>
<dbReference type="PRINTS" id="PR00364">
    <property type="entry name" value="DISEASERSIST"/>
</dbReference>
<keyword evidence="6" id="KW-0677">Repeat</keyword>
<dbReference type="Gene3D" id="1.10.10.10">
    <property type="entry name" value="Winged helix-like DNA-binding domain superfamily/Winged helix DNA-binding domain"/>
    <property type="match status" value="1"/>
</dbReference>
<evidence type="ECO:0000256" key="7">
    <source>
        <dbReference type="ARBA" id="ARBA00022741"/>
    </source>
</evidence>
<evidence type="ECO:0000256" key="10">
    <source>
        <dbReference type="ARBA" id="ARBA00022840"/>
    </source>
</evidence>
<dbReference type="Gene3D" id="3.80.10.10">
    <property type="entry name" value="Ribonuclease Inhibitor"/>
    <property type="match status" value="3"/>
</dbReference>
<dbReference type="Pfam" id="PF23247">
    <property type="entry name" value="LRR_RPS2"/>
    <property type="match status" value="2"/>
</dbReference>
<dbReference type="EC" id="3.2.1.39" evidence="4"/>
<dbReference type="Pfam" id="PF17652">
    <property type="entry name" value="Glyco_hydro81C"/>
    <property type="match status" value="1"/>
</dbReference>
<dbReference type="SUPFAM" id="SSF52540">
    <property type="entry name" value="P-loop containing nucleoside triphosphate hydrolases"/>
    <property type="match status" value="1"/>
</dbReference>
<keyword evidence="7" id="KW-0547">Nucleotide-binding</keyword>
<dbReference type="InterPro" id="IPR003593">
    <property type="entry name" value="AAA+_ATPase"/>
</dbReference>
<keyword evidence="5" id="KW-0433">Leucine-rich repeat</keyword>
<keyword evidence="14" id="KW-0624">Polysaccharide degradation</keyword>
<dbReference type="Gene3D" id="2.70.98.30">
    <property type="entry name" value="Golgi alpha-mannosidase II, domain 4"/>
    <property type="match status" value="1"/>
</dbReference>
<evidence type="ECO:0000256" key="16">
    <source>
        <dbReference type="SAM" id="MobiDB-lite"/>
    </source>
</evidence>
<evidence type="ECO:0000256" key="1">
    <source>
        <dbReference type="ARBA" id="ARBA00000382"/>
    </source>
</evidence>
<comment type="similarity">
    <text evidence="3">Belongs to the glycosyl hydrolase 81 family.</text>
</comment>
<name>A0A9J5ZRX1_SOLCO</name>
<dbReference type="PANTHER" id="PTHR31983">
    <property type="entry name" value="ENDO-1,3(4)-BETA-GLUCANASE 1"/>
    <property type="match status" value="1"/>
</dbReference>
<dbReference type="Pfam" id="PF00931">
    <property type="entry name" value="NB-ARC"/>
    <property type="match status" value="1"/>
</dbReference>
<dbReference type="InterPro" id="IPR040720">
    <property type="entry name" value="GH81_C"/>
</dbReference>
<keyword evidence="19" id="KW-1185">Reference proteome</keyword>
<feature type="compositionally biased region" description="Pro residues" evidence="16">
    <location>
        <begin position="1286"/>
        <end position="1303"/>
    </location>
</feature>
<evidence type="ECO:0000256" key="5">
    <source>
        <dbReference type="ARBA" id="ARBA00022614"/>
    </source>
</evidence>
<dbReference type="GO" id="GO:0071555">
    <property type="term" value="P:cell wall organization"/>
    <property type="evidence" value="ECO:0007669"/>
    <property type="project" value="UniProtKB-KW"/>
</dbReference>
<proteinExistence type="inferred from homology"/>
<evidence type="ECO:0000256" key="12">
    <source>
        <dbReference type="ARBA" id="ARBA00023295"/>
    </source>
</evidence>
<dbReference type="SUPFAM" id="SSF52058">
    <property type="entry name" value="L domain-like"/>
    <property type="match status" value="1"/>
</dbReference>
<comment type="caution">
    <text evidence="18">The sequence shown here is derived from an EMBL/GenBank/DDBJ whole genome shotgun (WGS) entry which is preliminary data.</text>
</comment>
<evidence type="ECO:0000256" key="11">
    <source>
        <dbReference type="ARBA" id="ARBA00023277"/>
    </source>
</evidence>
<dbReference type="FunFam" id="3.40.50.300:FF:001091">
    <property type="entry name" value="Probable disease resistance protein At1g61300"/>
    <property type="match status" value="1"/>
</dbReference>
<keyword evidence="11" id="KW-0119">Carbohydrate metabolism</keyword>
<dbReference type="SUPFAM" id="SSF52047">
    <property type="entry name" value="RNI-like"/>
    <property type="match status" value="1"/>
</dbReference>
<evidence type="ECO:0000259" key="17">
    <source>
        <dbReference type="SMART" id="SM00382"/>
    </source>
</evidence>
<accession>A0A9J5ZRX1</accession>
<dbReference type="PANTHER" id="PTHR31983:SF0">
    <property type="entry name" value="GLUCAN ENDO-1,3-BETA-D-GLUCOSIDASE 2"/>
    <property type="match status" value="1"/>
</dbReference>
<dbReference type="Proteomes" id="UP000824120">
    <property type="component" value="Chromosome 3"/>
</dbReference>
<sequence>MQPWMTLGASLVAKAVDYTVAPLGNQLRYLYQYNKNADNLRKQAERLQEKTQDIQALVNYAKRNDREIKSTVKNWLQEVDAITAEIKSWDDKTQNLSKMCLPHLVSRYKQSKMATKKIMTIQELLGRTLMEDVSIPQAPPLNIPFISDQEKPEKDQVIEMVASSSSDVSIPQALPLNIPFISDQEKPEEDQVIEMVASSSSVVGQNVNRANGALLSADDVSIKRRPTMDPIIAYQLSKNVANIIHQQREAVNQIIEELKDDHYKGIGIYGMGGIGKTTLAVEIGKLARDCGIVKEVIMAVVSQTPNIRKIQGQVADMLNHRLEEESTLGRAGRLYTRLSNESVLLILDDVWSYINLAEIGIPHGDEHKACRIMLTTRQKDLCTAIGTKGIPLRLLSEEESSHLLRKYACTSTSDLCPELDNMVMNFVKECQGLPLALVTVGSALRGKEQVEWEAALQLLKKSQPFSPTYASKTIFSCLDLSYNFLENEEIRLCFLMCCLYPEDHEISIEDLTRDWTGKGLFSDVDTIEEARARVCLRVGQLKSSCLLLDFGKEGFVKMHDVVRDFAIYIASEEKHGFMVRAGHNLNKWPPRESFSQKTAISFMNNNIHVLPSDVHCPNLQILHLGENEGLEQIPVDFFIQMKMLQVLDLSERVGIHSLNPLYQLVPNATRKNTFPLSFPPSVEVLTNLRTLRLDHCKLADVSILGKLKGLEILSLYGSSITQLPNEFGDLVNLRLLDLSFCVYLQKIPENLISCLVQLEELYMGWSFRLWQLADGSAEGSGQASLSELMSLPQLNILCVEVSTLLAFPENFDLPSIHKFEITVGYHSAICYPNSRRFYLREMKTGIPNGMKHMLQFSKELTMFCASKVILKSIFDVEGGLNHLKTLEITANDEITYFIDEVLHSDAPLVLGSLEKLHLRTFKKLFSLSVRPIKPGSFQNLRILRVENCDNLFFLIQTSLLQRLSSIEEVHVYSCNKLLNIFQLNEAAFDEEQKLLSTLKKIWLARLPTLFKIWRVPKQLLLNATLQNKQCFSNLTDVLIRYCDNLEYVFPSVAAQNLCQLDNLQIVECHRLTRIIGEEPEGVSANVQNGHVLFPNLRAVHIGSCRNLRSLFSVMTARSLGKLEELKVNDMPNLVELISNEESEREREEENDKIIMLPELKVLRITKSGNVERLCTEAFCMDLPSLEEFVLVECPKMADTVKRGLGSASNLLKAEIEEQSFFGTMAREVFSSKNRKMNYQIGYNPKTHIQIRKPDCATSYGGALQITTRVKTFVTTPFKKCSKHYKLPPPQPEPPTPQISPPKSPEMSTPQQQIRPLLQPFLFPKAKSTVLPDPSQFFAHNLLSTPLPTNSFFQNFVLKNGDQPEYIHPYLIKSSNSSLSICYPPQFRNPSFVYQIFNADLTISMLNNPNPNVPHVISSFSDLSVTLDLPSSNLRFFLVRGCPFVTCNVIVDVALKISTIHAILECSWNATLTKYTIKLNNGQTWILYASSPINLSNDMNNITSSEFSGTIRIVLLPNSDYEAVLDRFSSCYPKSGNAVFNQPFCVEYKWEKAGWGDLLMLAHPLHLQLLSDRSGVILEDFKYNSIDGELVGVVGDSWLLKSDPISVTWHSIKGVKEESCSEIIDALTKDVADLNSTLISTLSSSSYFYGKLIARAARLALIAEEVCYVDVIPAIRKFLKDTIEPWLDGTFEENGFFYDTKWGGIVTKQGSMDSGADFGFGVYNDHHYHIGYFLYAIAVLVKIDPMWGRKYRPQTYSLMADFMNLSRREISHYTRLRCFDLWKLHSWAGGLTEFADGRNQESTSEAVSAYYSAALMGLAYGDTHLVAIGSTLSAMEIHSAQTWWHVKEESNLYVEEYTKNNRVVGVLWSNKRDSGLWFAPPDWKECRLGIQVLPLLPITDVVFSDARFVRELVQWTTPALARRGVGEGWKGFVYALEGMYDKTSALEKTRRLTSYDDGNSRTNLLWWIHTRGDEAEECDRGNNFCWFRHYSL</sequence>
<dbReference type="GO" id="GO:0000272">
    <property type="term" value="P:polysaccharide catabolic process"/>
    <property type="evidence" value="ECO:0007669"/>
    <property type="project" value="UniProtKB-KW"/>
</dbReference>
<evidence type="ECO:0000256" key="9">
    <source>
        <dbReference type="ARBA" id="ARBA00022821"/>
    </source>
</evidence>
<feature type="domain" description="AAA+ ATPase" evidence="17">
    <location>
        <begin position="262"/>
        <end position="410"/>
    </location>
</feature>
<dbReference type="PROSITE" id="PS52008">
    <property type="entry name" value="GH81"/>
    <property type="match status" value="1"/>
</dbReference>
<dbReference type="InterPro" id="IPR042197">
    <property type="entry name" value="Apaf_helical"/>
</dbReference>
<dbReference type="InterPro" id="IPR032675">
    <property type="entry name" value="LRR_dom_sf"/>
</dbReference>
<dbReference type="OrthoDB" id="3794806at2759"/>
<keyword evidence="9" id="KW-0611">Plant defense</keyword>
<evidence type="ECO:0000256" key="15">
    <source>
        <dbReference type="SAM" id="Coils"/>
    </source>
</evidence>
<dbReference type="Pfam" id="PF03639">
    <property type="entry name" value="Glyco_hydro_81"/>
    <property type="match status" value="1"/>
</dbReference>
<keyword evidence="10" id="KW-0067">ATP-binding</keyword>
<evidence type="ECO:0000256" key="2">
    <source>
        <dbReference type="ARBA" id="ARBA00008894"/>
    </source>
</evidence>
<dbReference type="EMBL" id="JACXVP010000003">
    <property type="protein sequence ID" value="KAG5614788.1"/>
    <property type="molecule type" value="Genomic_DNA"/>
</dbReference>
<evidence type="ECO:0000256" key="4">
    <source>
        <dbReference type="ARBA" id="ARBA00012780"/>
    </source>
</evidence>
<dbReference type="GO" id="GO:0052861">
    <property type="term" value="F:endo-1,3(4)-beta-glucanase activity"/>
    <property type="evidence" value="ECO:0007669"/>
    <property type="project" value="InterPro"/>
</dbReference>
<dbReference type="GO" id="GO:0005524">
    <property type="term" value="F:ATP binding"/>
    <property type="evidence" value="ECO:0007669"/>
    <property type="project" value="UniProtKB-KW"/>
</dbReference>
<comment type="similarity">
    <text evidence="2">Belongs to the disease resistance NB-LRR family.</text>
</comment>
<gene>
    <name evidence="18" type="ORF">H5410_014612</name>
</gene>
<dbReference type="InterPro" id="IPR005200">
    <property type="entry name" value="Endo-beta-glucanase"/>
</dbReference>
<feature type="coiled-coil region" evidence="15">
    <location>
        <begin position="30"/>
        <end position="57"/>
    </location>
</feature>
<evidence type="ECO:0000256" key="8">
    <source>
        <dbReference type="ARBA" id="ARBA00022801"/>
    </source>
</evidence>
<feature type="region of interest" description="Disordered" evidence="16">
    <location>
        <begin position="1282"/>
        <end position="1310"/>
    </location>
</feature>
<comment type="catalytic activity">
    <reaction evidence="1">
        <text>Hydrolysis of (1-&gt;3)-beta-D-glucosidic linkages in (1-&gt;3)-beta-D-glucans.</text>
        <dbReference type="EC" id="3.2.1.39"/>
    </reaction>
</comment>
<keyword evidence="8" id="KW-0378">Hydrolase</keyword>
<dbReference type="InterPro" id="IPR036388">
    <property type="entry name" value="WH-like_DNA-bd_sf"/>
</dbReference>
<dbReference type="GO" id="GO:0043531">
    <property type="term" value="F:ADP binding"/>
    <property type="evidence" value="ECO:0007669"/>
    <property type="project" value="InterPro"/>
</dbReference>
<dbReference type="InterPro" id="IPR040451">
    <property type="entry name" value="GH81_N"/>
</dbReference>
<dbReference type="SMART" id="SM00382">
    <property type="entry name" value="AAA"/>
    <property type="match status" value="1"/>
</dbReference>
<dbReference type="InterPro" id="IPR002182">
    <property type="entry name" value="NB-ARC"/>
</dbReference>
<evidence type="ECO:0000313" key="19">
    <source>
        <dbReference type="Proteomes" id="UP000824120"/>
    </source>
</evidence>
<keyword evidence="13" id="KW-0961">Cell wall biogenesis/degradation</keyword>
<dbReference type="PROSITE" id="PS51450">
    <property type="entry name" value="LRR"/>
    <property type="match status" value="1"/>
</dbReference>
<keyword evidence="12" id="KW-0326">Glycosidase</keyword>